<organism evidence="12 13">
    <name type="scientific">Planomicrobium soli</name>
    <dbReference type="NCBI Taxonomy" id="1176648"/>
    <lineage>
        <taxon>Bacteria</taxon>
        <taxon>Bacillati</taxon>
        <taxon>Bacillota</taxon>
        <taxon>Bacilli</taxon>
        <taxon>Bacillales</taxon>
        <taxon>Caryophanaceae</taxon>
        <taxon>Planomicrobium</taxon>
    </lineage>
</organism>
<keyword evidence="3" id="KW-0444">Lipid biosynthesis</keyword>
<accession>A0A2P8GAV4</accession>
<keyword evidence="7" id="KW-0067">ATP-binding</keyword>
<dbReference type="Gene3D" id="3.40.50.10330">
    <property type="entry name" value="Probable inorganic polyphosphate/atp-NAD kinase, domain 1"/>
    <property type="match status" value="1"/>
</dbReference>
<evidence type="ECO:0000256" key="3">
    <source>
        <dbReference type="ARBA" id="ARBA00022516"/>
    </source>
</evidence>
<dbReference type="AlphaFoldDB" id="A0A2P8GAV4"/>
<dbReference type="PANTHER" id="PTHR12358:SF54">
    <property type="entry name" value="SPHINGOSINE KINASE RELATED PROTEIN"/>
    <property type="match status" value="1"/>
</dbReference>
<comment type="caution">
    <text evidence="12">The sequence shown here is derived from an EMBL/GenBank/DDBJ whole genome shotgun (WGS) entry which is preliminary data.</text>
</comment>
<proteinExistence type="inferred from homology"/>
<dbReference type="OrthoDB" id="9786026at2"/>
<dbReference type="RefSeq" id="WP_106534337.1">
    <property type="nucleotide sequence ID" value="NZ_PYAT01000012.1"/>
</dbReference>
<feature type="domain" description="DAGKc" evidence="11">
    <location>
        <begin position="1"/>
        <end position="126"/>
    </location>
</feature>
<reference evidence="12 13" key="1">
    <citation type="submission" date="2018-03" db="EMBL/GenBank/DDBJ databases">
        <title>Genomic Encyclopedia of Type Strains, Phase III (KMG-III): the genomes of soil and plant-associated and newly described type strains.</title>
        <authorList>
            <person name="Whitman W."/>
        </authorList>
    </citation>
    <scope>NUCLEOTIDE SEQUENCE [LARGE SCALE GENOMIC DNA]</scope>
    <source>
        <strain evidence="12 13">CGMCC 1.12259</strain>
    </source>
</reference>
<keyword evidence="13" id="KW-1185">Reference proteome</keyword>
<dbReference type="PANTHER" id="PTHR12358">
    <property type="entry name" value="SPHINGOSINE KINASE"/>
    <property type="match status" value="1"/>
</dbReference>
<dbReference type="EMBL" id="PYAT01000012">
    <property type="protein sequence ID" value="PSL31102.1"/>
    <property type="molecule type" value="Genomic_DNA"/>
</dbReference>
<comment type="similarity">
    <text evidence="2">Belongs to the diacylglycerol/lipid kinase family.</text>
</comment>
<dbReference type="GO" id="GO:0008654">
    <property type="term" value="P:phospholipid biosynthetic process"/>
    <property type="evidence" value="ECO:0007669"/>
    <property type="project" value="UniProtKB-KW"/>
</dbReference>
<name>A0A2P8GAV4_9BACL</name>
<dbReference type="Proteomes" id="UP000242682">
    <property type="component" value="Unassembled WGS sequence"/>
</dbReference>
<dbReference type="InterPro" id="IPR017438">
    <property type="entry name" value="ATP-NAD_kinase_N"/>
</dbReference>
<evidence type="ECO:0000256" key="9">
    <source>
        <dbReference type="ARBA" id="ARBA00023209"/>
    </source>
</evidence>
<evidence type="ECO:0000256" key="10">
    <source>
        <dbReference type="ARBA" id="ARBA00023264"/>
    </source>
</evidence>
<dbReference type="PROSITE" id="PS50146">
    <property type="entry name" value="DAGK"/>
    <property type="match status" value="1"/>
</dbReference>
<evidence type="ECO:0000256" key="8">
    <source>
        <dbReference type="ARBA" id="ARBA00023098"/>
    </source>
</evidence>
<evidence type="ECO:0000313" key="12">
    <source>
        <dbReference type="EMBL" id="PSL31102.1"/>
    </source>
</evidence>
<dbReference type="SMART" id="SM00046">
    <property type="entry name" value="DAGKc"/>
    <property type="match status" value="1"/>
</dbReference>
<evidence type="ECO:0000256" key="7">
    <source>
        <dbReference type="ARBA" id="ARBA00022840"/>
    </source>
</evidence>
<comment type="cofactor">
    <cofactor evidence="1">
        <name>Mg(2+)</name>
        <dbReference type="ChEBI" id="CHEBI:18420"/>
    </cofactor>
</comment>
<dbReference type="InterPro" id="IPR016064">
    <property type="entry name" value="NAD/diacylglycerol_kinase_sf"/>
</dbReference>
<dbReference type="GO" id="GO:0016301">
    <property type="term" value="F:kinase activity"/>
    <property type="evidence" value="ECO:0007669"/>
    <property type="project" value="UniProtKB-KW"/>
</dbReference>
<evidence type="ECO:0000256" key="6">
    <source>
        <dbReference type="ARBA" id="ARBA00022777"/>
    </source>
</evidence>
<evidence type="ECO:0000256" key="5">
    <source>
        <dbReference type="ARBA" id="ARBA00022741"/>
    </source>
</evidence>
<keyword evidence="9" id="KW-0594">Phospholipid biosynthesis</keyword>
<keyword evidence="10" id="KW-1208">Phospholipid metabolism</keyword>
<evidence type="ECO:0000313" key="13">
    <source>
        <dbReference type="Proteomes" id="UP000242682"/>
    </source>
</evidence>
<protein>
    <submittedName>
        <fullName evidence="12">YegS/Rv2252/BmrU family lipid kinase</fullName>
    </submittedName>
</protein>
<dbReference type="SUPFAM" id="SSF111331">
    <property type="entry name" value="NAD kinase/diacylglycerol kinase-like"/>
    <property type="match status" value="1"/>
</dbReference>
<evidence type="ECO:0000256" key="1">
    <source>
        <dbReference type="ARBA" id="ARBA00001946"/>
    </source>
</evidence>
<sequence length="309" mass="34232">MKVVFIINPAAGNGNALKKWRRFEQTIPFPFEAVVTEKKGHATSVAKELRVSTEKVLLVGFGGDGTLREIIAGAAGAEHLVVGAVPAGSGNDFCRGFSAFSDAESIVRFLKSPGYIKKDLGQFSEEARAYFVSSSGIGFDAEISVLVNRSPVKKWLNQFRAGKIVYVLYVIKTLMNFERFQLTVENGNNRQVFDNVWFATVSNQPYFGGGMKISPHSKADDGLVELTVVHNLSRLKLLFVFGTVFTGTHTRFKEVAQMSRPEFRLTANKAVFRHIDGDSAGTMPINQTVTYAVSKQYWQSVNIEQKEED</sequence>
<keyword evidence="8" id="KW-0443">Lipid metabolism</keyword>
<dbReference type="InterPro" id="IPR005218">
    <property type="entry name" value="Diacylglycerol/lipid_kinase"/>
</dbReference>
<dbReference type="NCBIfam" id="TIGR00147">
    <property type="entry name" value="YegS/Rv2252/BmrU family lipid kinase"/>
    <property type="match status" value="1"/>
</dbReference>
<keyword evidence="6 12" id="KW-0418">Kinase</keyword>
<dbReference type="Gene3D" id="2.60.200.40">
    <property type="match status" value="1"/>
</dbReference>
<keyword evidence="5" id="KW-0547">Nucleotide-binding</keyword>
<gene>
    <name evidence="12" type="ORF">B0H99_11250</name>
</gene>
<evidence type="ECO:0000259" key="11">
    <source>
        <dbReference type="PROSITE" id="PS50146"/>
    </source>
</evidence>
<dbReference type="Pfam" id="PF19279">
    <property type="entry name" value="YegS_C"/>
    <property type="match status" value="1"/>
</dbReference>
<keyword evidence="4" id="KW-0808">Transferase</keyword>
<dbReference type="InterPro" id="IPR050187">
    <property type="entry name" value="Lipid_Phosphate_FormReg"/>
</dbReference>
<dbReference type="GO" id="GO:0005524">
    <property type="term" value="F:ATP binding"/>
    <property type="evidence" value="ECO:0007669"/>
    <property type="project" value="UniProtKB-KW"/>
</dbReference>
<dbReference type="InterPro" id="IPR045540">
    <property type="entry name" value="YegS/DAGK_C"/>
</dbReference>
<evidence type="ECO:0000256" key="2">
    <source>
        <dbReference type="ARBA" id="ARBA00005983"/>
    </source>
</evidence>
<evidence type="ECO:0000256" key="4">
    <source>
        <dbReference type="ARBA" id="ARBA00022679"/>
    </source>
</evidence>
<dbReference type="InterPro" id="IPR001206">
    <property type="entry name" value="Diacylglycerol_kinase_cat_dom"/>
</dbReference>
<dbReference type="Pfam" id="PF00781">
    <property type="entry name" value="DAGK_cat"/>
    <property type="match status" value="1"/>
</dbReference>